<sequence>MDTQTKTRIEADLTSLRHRVGAETGIRHELVRIQLEALLEGQEAVHYQVSRIFAKELSDQAFINLVFRLGLKNTIELIRAIALQNGITL</sequence>
<gene>
    <name evidence="1" type="ORF">HYY65_02900</name>
</gene>
<evidence type="ECO:0000313" key="1">
    <source>
        <dbReference type="EMBL" id="MBI3014018.1"/>
    </source>
</evidence>
<dbReference type="Proteomes" id="UP000741360">
    <property type="component" value="Unassembled WGS sequence"/>
</dbReference>
<dbReference type="EMBL" id="JACPSX010000048">
    <property type="protein sequence ID" value="MBI3014018.1"/>
    <property type="molecule type" value="Genomic_DNA"/>
</dbReference>
<name>A0A932LZ66_UNCTE</name>
<proteinExistence type="predicted"/>
<protein>
    <submittedName>
        <fullName evidence="1">Uncharacterized protein</fullName>
    </submittedName>
</protein>
<reference evidence="1" key="1">
    <citation type="submission" date="2020-07" db="EMBL/GenBank/DDBJ databases">
        <title>Huge and variable diversity of episymbiotic CPR bacteria and DPANN archaea in groundwater ecosystems.</title>
        <authorList>
            <person name="He C.Y."/>
            <person name="Keren R."/>
            <person name="Whittaker M."/>
            <person name="Farag I.F."/>
            <person name="Doudna J."/>
            <person name="Cate J.H.D."/>
            <person name="Banfield J.F."/>
        </authorList>
    </citation>
    <scope>NUCLEOTIDE SEQUENCE</scope>
    <source>
        <strain evidence="1">NC_groundwater_717_Ag_S-0.2um_59_8</strain>
    </source>
</reference>
<evidence type="ECO:0000313" key="2">
    <source>
        <dbReference type="Proteomes" id="UP000741360"/>
    </source>
</evidence>
<comment type="caution">
    <text evidence="1">The sequence shown here is derived from an EMBL/GenBank/DDBJ whole genome shotgun (WGS) entry which is preliminary data.</text>
</comment>
<accession>A0A932LZ66</accession>
<dbReference type="AlphaFoldDB" id="A0A932LZ66"/>
<organism evidence="1 2">
    <name type="scientific">Tectimicrobiota bacterium</name>
    <dbReference type="NCBI Taxonomy" id="2528274"/>
    <lineage>
        <taxon>Bacteria</taxon>
        <taxon>Pseudomonadati</taxon>
        <taxon>Nitrospinota/Tectimicrobiota group</taxon>
        <taxon>Candidatus Tectimicrobiota</taxon>
    </lineage>
</organism>